<keyword evidence="5" id="KW-1185">Reference proteome</keyword>
<keyword evidence="1" id="KW-1133">Transmembrane helix</keyword>
<proteinExistence type="predicted"/>
<keyword evidence="1" id="KW-0812">Transmembrane</keyword>
<dbReference type="RefSeq" id="WP_217945807.1">
    <property type="nucleotide sequence ID" value="NZ_JAHTGR010000022.1"/>
</dbReference>
<gene>
    <name evidence="2" type="ORF">KVP70_28700</name>
    <name evidence="3" type="ORF">L1274_006108</name>
</gene>
<organism evidence="2 4">
    <name type="scientific">Duganella violaceipulchra</name>
    <dbReference type="NCBI Taxonomy" id="2849652"/>
    <lineage>
        <taxon>Bacteria</taxon>
        <taxon>Pseudomonadati</taxon>
        <taxon>Pseudomonadota</taxon>
        <taxon>Betaproteobacteria</taxon>
        <taxon>Burkholderiales</taxon>
        <taxon>Oxalobacteraceae</taxon>
        <taxon>Telluria group</taxon>
        <taxon>Duganella</taxon>
    </lineage>
</organism>
<dbReference type="Proteomes" id="UP001155901">
    <property type="component" value="Unassembled WGS sequence"/>
</dbReference>
<comment type="caution">
    <text evidence="2">The sequence shown here is derived from an EMBL/GenBank/DDBJ whole genome shotgun (WGS) entry which is preliminary data.</text>
</comment>
<dbReference type="Proteomes" id="UP001162889">
    <property type="component" value="Unassembled WGS sequence"/>
</dbReference>
<accession>A0AA41HF06</accession>
<feature type="transmembrane region" description="Helical" evidence="1">
    <location>
        <begin position="74"/>
        <end position="100"/>
    </location>
</feature>
<reference evidence="3" key="2">
    <citation type="submission" date="2022-03" db="EMBL/GenBank/DDBJ databases">
        <title>Genome Encyclopedia of Bacteria and Archaea VI: Functional Genomics of Type Strains.</title>
        <authorList>
            <person name="Whitman W."/>
        </authorList>
    </citation>
    <scope>NUCLEOTIDE SEQUENCE</scope>
    <source>
        <strain evidence="3">HSC-15S17</strain>
    </source>
</reference>
<evidence type="ECO:0000313" key="3">
    <source>
        <dbReference type="EMBL" id="MCP2012347.1"/>
    </source>
</evidence>
<evidence type="ECO:0000313" key="4">
    <source>
        <dbReference type="Proteomes" id="UP001155901"/>
    </source>
</evidence>
<keyword evidence="1" id="KW-0472">Membrane</keyword>
<dbReference type="AlphaFoldDB" id="A0AA41HF06"/>
<evidence type="ECO:0000313" key="5">
    <source>
        <dbReference type="Proteomes" id="UP001162889"/>
    </source>
</evidence>
<protein>
    <submittedName>
        <fullName evidence="2">Uncharacterized protein</fullName>
    </submittedName>
</protein>
<dbReference type="EMBL" id="JALJZU010000017">
    <property type="protein sequence ID" value="MCP2012347.1"/>
    <property type="molecule type" value="Genomic_DNA"/>
</dbReference>
<sequence length="103" mass="11044">MAFSTFEEVGPWAEENGGADGLRQALAGGRFGNELRSIMFAQEWLRQFDQAESEKRQTDALIATARSAAASERAAFWTMIAACAAAASTGLTLAQALGWLSRT</sequence>
<evidence type="ECO:0000313" key="2">
    <source>
        <dbReference type="EMBL" id="MBV6324905.1"/>
    </source>
</evidence>
<evidence type="ECO:0000256" key="1">
    <source>
        <dbReference type="SAM" id="Phobius"/>
    </source>
</evidence>
<name>A0AA41HF06_9BURK</name>
<dbReference type="EMBL" id="JAHTGR010000022">
    <property type="protein sequence ID" value="MBV6324905.1"/>
    <property type="molecule type" value="Genomic_DNA"/>
</dbReference>
<reference evidence="2" key="1">
    <citation type="submission" date="2021-07" db="EMBL/GenBank/DDBJ databases">
        <title>Characterization of violacein-producing bacteria and related species.</title>
        <authorList>
            <person name="Wilson H.S."/>
            <person name="De Leon M.E."/>
        </authorList>
    </citation>
    <scope>NUCLEOTIDE SEQUENCE</scope>
    <source>
        <strain evidence="2">HSC-15S17</strain>
    </source>
</reference>